<feature type="transmembrane region" description="Helical" evidence="9">
    <location>
        <begin position="252"/>
        <end position="275"/>
    </location>
</feature>
<keyword evidence="7" id="KW-0333">Golgi apparatus</keyword>
<dbReference type="AlphaFoldDB" id="A0A2G5BDR1"/>
<feature type="transmembrane region" description="Helical" evidence="9">
    <location>
        <begin position="350"/>
        <end position="370"/>
    </location>
</feature>
<comment type="subcellular location">
    <subcellularLocation>
        <location evidence="2">Golgi apparatus</location>
    </subcellularLocation>
    <subcellularLocation>
        <location evidence="1">Membrane</location>
        <topology evidence="1">Multi-pass membrane protein</topology>
    </subcellularLocation>
</comment>
<evidence type="ECO:0000256" key="4">
    <source>
        <dbReference type="ARBA" id="ARBA00022692"/>
    </source>
</evidence>
<keyword evidence="8 9" id="KW-0472">Membrane</keyword>
<dbReference type="PANTHER" id="PTHR10766:SF55">
    <property type="entry name" value="TRANSMEMBRANE 9 SUPERFAMILY MEMBER 4"/>
    <property type="match status" value="1"/>
</dbReference>
<dbReference type="PANTHER" id="PTHR10766">
    <property type="entry name" value="TRANSMEMBRANE 9 SUPERFAMILY PROTEIN"/>
    <property type="match status" value="1"/>
</dbReference>
<name>A0A2G5BDR1_COERN</name>
<feature type="transmembrane region" description="Helical" evidence="9">
    <location>
        <begin position="477"/>
        <end position="496"/>
    </location>
</feature>
<evidence type="ECO:0000256" key="2">
    <source>
        <dbReference type="ARBA" id="ARBA00004555"/>
    </source>
</evidence>
<feature type="chain" id="PRO_5013431249" description="Transmembrane 9 superfamily member" evidence="9">
    <location>
        <begin position="17"/>
        <end position="621"/>
    </location>
</feature>
<dbReference type="InterPro" id="IPR004240">
    <property type="entry name" value="EMP70"/>
</dbReference>
<feature type="signal peptide" evidence="9">
    <location>
        <begin position="1"/>
        <end position="16"/>
    </location>
</feature>
<dbReference type="Pfam" id="PF02990">
    <property type="entry name" value="EMP70"/>
    <property type="match status" value="1"/>
</dbReference>
<proteinExistence type="inferred from homology"/>
<evidence type="ECO:0000256" key="3">
    <source>
        <dbReference type="ARBA" id="ARBA00005227"/>
    </source>
</evidence>
<feature type="transmembrane region" description="Helical" evidence="9">
    <location>
        <begin position="317"/>
        <end position="344"/>
    </location>
</feature>
<evidence type="ECO:0000256" key="6">
    <source>
        <dbReference type="ARBA" id="ARBA00022989"/>
    </source>
</evidence>
<dbReference type="STRING" id="763665.A0A2G5BDR1"/>
<evidence type="ECO:0000256" key="5">
    <source>
        <dbReference type="ARBA" id="ARBA00022729"/>
    </source>
</evidence>
<dbReference type="GO" id="GO:0072657">
    <property type="term" value="P:protein localization to membrane"/>
    <property type="evidence" value="ECO:0007669"/>
    <property type="project" value="TreeGrafter"/>
</dbReference>
<organism evidence="10 11">
    <name type="scientific">Coemansia reversa (strain ATCC 12441 / NRRL 1564)</name>
    <dbReference type="NCBI Taxonomy" id="763665"/>
    <lineage>
        <taxon>Eukaryota</taxon>
        <taxon>Fungi</taxon>
        <taxon>Fungi incertae sedis</taxon>
        <taxon>Zoopagomycota</taxon>
        <taxon>Kickxellomycotina</taxon>
        <taxon>Kickxellomycetes</taxon>
        <taxon>Kickxellales</taxon>
        <taxon>Kickxellaceae</taxon>
        <taxon>Coemansia</taxon>
    </lineage>
</organism>
<feature type="transmembrane region" description="Helical" evidence="9">
    <location>
        <begin position="546"/>
        <end position="565"/>
    </location>
</feature>
<dbReference type="GO" id="GO:0005794">
    <property type="term" value="C:Golgi apparatus"/>
    <property type="evidence" value="ECO:0007669"/>
    <property type="project" value="UniProtKB-SubCell"/>
</dbReference>
<sequence length="621" mass="70080">MRLVWATFALASSALAFYIPSISPQSFSPGERVPLYVNRVFSEHIPLPFAYYDLPHVCKPQTVQRPWLNIGEVLRGDRIASSDYQLVMGKNVSCQVLCTKQLTSEANKEAGHFVEQDYLVEWIVDKLPGATVYQRPGSSAAKRYDPGFRLGDYDAVKGISYLNNHVSLHILYESHGGEGNRRIVGFETYPRSVENGADVCPDLDNTEVQKLVVGEDKEITVTYSYSVRWIEDNTVRWTHRWDRYLPGSNQQVHWYAIFNSAIIILLLSGVVAVILMRMLNRDVSMLNEEDYREDVEETSGWKLLHGDVFRAPKYGGLLAPLLGTTVQVMYTFIATIALGTLGILSPSYRGGLLTTGIVMFMLMGIAAGYYSGHLYRTWGGGNWFKNALMTAIAVPMVLVAVELILNLFLWYRSSSAAMPFSTVFLMFVLWLFVELPLTVLGAWLGFRRPPYSEPMRTNAIPRPIPPLPAYLKPIPSILLAGSLPFAVIFIELFFVLKSIWQDAFYYEYGFTIIVGLILALTVCETTIIMVWLSLNSGQHNWWWRSFVYGASSSVYIFAYSVFFYFARLRAGMPGVAGFVPTLTFFVHSLLISAVYALCTGSMGFFAAYFFVRRIYSMVKLS</sequence>
<feature type="transmembrane region" description="Helical" evidence="9">
    <location>
        <begin position="391"/>
        <end position="411"/>
    </location>
</feature>
<dbReference type="Proteomes" id="UP000242474">
    <property type="component" value="Unassembled WGS sequence"/>
</dbReference>
<evidence type="ECO:0000256" key="1">
    <source>
        <dbReference type="ARBA" id="ARBA00004141"/>
    </source>
</evidence>
<feature type="transmembrane region" description="Helical" evidence="9">
    <location>
        <begin position="423"/>
        <end position="446"/>
    </location>
</feature>
<accession>A0A2G5BDR1</accession>
<dbReference type="EMBL" id="KZ303497">
    <property type="protein sequence ID" value="PIA16847.1"/>
    <property type="molecule type" value="Genomic_DNA"/>
</dbReference>
<keyword evidence="11" id="KW-1185">Reference proteome</keyword>
<evidence type="ECO:0000256" key="9">
    <source>
        <dbReference type="RuleBase" id="RU363079"/>
    </source>
</evidence>
<feature type="transmembrane region" description="Helical" evidence="9">
    <location>
        <begin position="585"/>
        <end position="611"/>
    </location>
</feature>
<dbReference type="OrthoDB" id="1666796at2759"/>
<keyword evidence="4 9" id="KW-0812">Transmembrane</keyword>
<evidence type="ECO:0000313" key="11">
    <source>
        <dbReference type="Proteomes" id="UP000242474"/>
    </source>
</evidence>
<dbReference type="GO" id="GO:0016020">
    <property type="term" value="C:membrane"/>
    <property type="evidence" value="ECO:0007669"/>
    <property type="project" value="UniProtKB-SubCell"/>
</dbReference>
<keyword evidence="5 9" id="KW-0732">Signal</keyword>
<evidence type="ECO:0000256" key="7">
    <source>
        <dbReference type="ARBA" id="ARBA00023034"/>
    </source>
</evidence>
<gene>
    <name evidence="10" type="ORF">COEREDRAFT_92260</name>
</gene>
<comment type="similarity">
    <text evidence="3 9">Belongs to the nonaspanin (TM9SF) (TC 9.A.2) family.</text>
</comment>
<evidence type="ECO:0000313" key="10">
    <source>
        <dbReference type="EMBL" id="PIA16847.1"/>
    </source>
</evidence>
<reference evidence="10 11" key="1">
    <citation type="journal article" date="2015" name="Genome Biol. Evol.">
        <title>Phylogenomic analyses indicate that early fungi evolved digesting cell walls of algal ancestors of land plants.</title>
        <authorList>
            <person name="Chang Y."/>
            <person name="Wang S."/>
            <person name="Sekimoto S."/>
            <person name="Aerts A.L."/>
            <person name="Choi C."/>
            <person name="Clum A."/>
            <person name="LaButti K.M."/>
            <person name="Lindquist E.A."/>
            <person name="Yee Ngan C."/>
            <person name="Ohm R.A."/>
            <person name="Salamov A.A."/>
            <person name="Grigoriev I.V."/>
            <person name="Spatafora J.W."/>
            <person name="Berbee M.L."/>
        </authorList>
    </citation>
    <scope>NUCLEOTIDE SEQUENCE [LARGE SCALE GENOMIC DNA]</scope>
    <source>
        <strain evidence="10 11">NRRL 1564</strain>
    </source>
</reference>
<protein>
    <recommendedName>
        <fullName evidence="9">Transmembrane 9 superfamily member</fullName>
    </recommendedName>
</protein>
<evidence type="ECO:0000256" key="8">
    <source>
        <dbReference type="ARBA" id="ARBA00023136"/>
    </source>
</evidence>
<feature type="transmembrane region" description="Helical" evidence="9">
    <location>
        <begin position="508"/>
        <end position="534"/>
    </location>
</feature>
<keyword evidence="6 9" id="KW-1133">Transmembrane helix</keyword>